<dbReference type="AlphaFoldDB" id="A0A0F9X0M7"/>
<reference evidence="1" key="1">
    <citation type="journal article" date="2015" name="Nature">
        <title>Complex archaea that bridge the gap between prokaryotes and eukaryotes.</title>
        <authorList>
            <person name="Spang A."/>
            <person name="Saw J.H."/>
            <person name="Jorgensen S.L."/>
            <person name="Zaremba-Niedzwiedzka K."/>
            <person name="Martijn J."/>
            <person name="Lind A.E."/>
            <person name="van Eijk R."/>
            <person name="Schleper C."/>
            <person name="Guy L."/>
            <person name="Ettema T.J."/>
        </authorList>
    </citation>
    <scope>NUCLEOTIDE SEQUENCE</scope>
</reference>
<evidence type="ECO:0000313" key="1">
    <source>
        <dbReference type="EMBL" id="KKN92301.1"/>
    </source>
</evidence>
<comment type="caution">
    <text evidence="1">The sequence shown here is derived from an EMBL/GenBank/DDBJ whole genome shotgun (WGS) entry which is preliminary data.</text>
</comment>
<protein>
    <submittedName>
        <fullName evidence="1">Uncharacterized protein</fullName>
    </submittedName>
</protein>
<name>A0A0F9X0M7_9ZZZZ</name>
<organism evidence="1">
    <name type="scientific">marine sediment metagenome</name>
    <dbReference type="NCBI Taxonomy" id="412755"/>
    <lineage>
        <taxon>unclassified sequences</taxon>
        <taxon>metagenomes</taxon>
        <taxon>ecological metagenomes</taxon>
    </lineage>
</organism>
<sequence length="76" mass="9298">MSITRKPLMDKHRRKVLDLLEFCLESEPEVDSVFNMFCLHVAQREEDHTWVEDEEWAEWFQDYANKLIKKNREKGQ</sequence>
<proteinExistence type="predicted"/>
<dbReference type="EMBL" id="LAZR01000095">
    <property type="protein sequence ID" value="KKN92301.1"/>
    <property type="molecule type" value="Genomic_DNA"/>
</dbReference>
<accession>A0A0F9X0M7</accession>
<gene>
    <name evidence="1" type="ORF">LCGC14_0207920</name>
</gene>